<gene>
    <name evidence="1" type="ORF">LTS18_007146</name>
</gene>
<keyword evidence="2" id="KW-1185">Reference proteome</keyword>
<dbReference type="Proteomes" id="UP001186974">
    <property type="component" value="Unassembled WGS sequence"/>
</dbReference>
<name>A0ACC3DAK4_9PEZI</name>
<reference evidence="1" key="1">
    <citation type="submission" date="2024-09" db="EMBL/GenBank/DDBJ databases">
        <title>Black Yeasts Isolated from many extreme environments.</title>
        <authorList>
            <person name="Coleine C."/>
            <person name="Stajich J.E."/>
            <person name="Selbmann L."/>
        </authorList>
    </citation>
    <scope>NUCLEOTIDE SEQUENCE</scope>
    <source>
        <strain evidence="1">CCFEE 5737</strain>
    </source>
</reference>
<evidence type="ECO:0000313" key="1">
    <source>
        <dbReference type="EMBL" id="KAK3064444.1"/>
    </source>
</evidence>
<comment type="caution">
    <text evidence="1">The sequence shown here is derived from an EMBL/GenBank/DDBJ whole genome shotgun (WGS) entry which is preliminary data.</text>
</comment>
<evidence type="ECO:0000313" key="2">
    <source>
        <dbReference type="Proteomes" id="UP001186974"/>
    </source>
</evidence>
<proteinExistence type="predicted"/>
<organism evidence="1 2">
    <name type="scientific">Coniosporium uncinatum</name>
    <dbReference type="NCBI Taxonomy" id="93489"/>
    <lineage>
        <taxon>Eukaryota</taxon>
        <taxon>Fungi</taxon>
        <taxon>Dikarya</taxon>
        <taxon>Ascomycota</taxon>
        <taxon>Pezizomycotina</taxon>
        <taxon>Dothideomycetes</taxon>
        <taxon>Dothideomycetes incertae sedis</taxon>
        <taxon>Coniosporium</taxon>
    </lineage>
</organism>
<sequence>MLETVTMAEEGDFVALKWTGMGTLALDLLKADKPPTPQMESVMDEVCKLAASKNVSLLPGAEEEITNTGIYTWTRALQRKYNTPSRATMYTTYQAYLKSTPSYLAKDLAAAQRDGYVLGVKLVRGAYLNSEPRNAIWDTIQGTHSCYDKLAEGLLTKQYNDMLKPLHGNGSEAFPPVNVVLATHNAESVRRARSIRNSQPLDERVPVFFAQLKGMADEISCELVKAAGTAQQANRAARENTVDAQVDAPKAYKNVCWGTTGQCLNYLLRRAAENKDAAGRTEDTRRAMQAELWRRLKASFGLA</sequence>
<protein>
    <submittedName>
        <fullName evidence="1">Uncharacterized protein</fullName>
    </submittedName>
</protein>
<dbReference type="EMBL" id="JAWDJW010006511">
    <property type="protein sequence ID" value="KAK3064444.1"/>
    <property type="molecule type" value="Genomic_DNA"/>
</dbReference>
<accession>A0ACC3DAK4</accession>